<dbReference type="AlphaFoldDB" id="A0A9P6ENQ2"/>
<dbReference type="EMBL" id="MU157832">
    <property type="protein sequence ID" value="KAF9532357.1"/>
    <property type="molecule type" value="Genomic_DNA"/>
</dbReference>
<dbReference type="OrthoDB" id="2524788at2759"/>
<comment type="caution">
    <text evidence="1">The sequence shown here is derived from an EMBL/GenBank/DDBJ whole genome shotgun (WGS) entry which is preliminary data.</text>
</comment>
<reference evidence="1" key="1">
    <citation type="submission" date="2020-11" db="EMBL/GenBank/DDBJ databases">
        <authorList>
            <consortium name="DOE Joint Genome Institute"/>
            <person name="Ahrendt S."/>
            <person name="Riley R."/>
            <person name="Andreopoulos W."/>
            <person name="Labutti K."/>
            <person name="Pangilinan J."/>
            <person name="Ruiz-Duenas F.J."/>
            <person name="Barrasa J.M."/>
            <person name="Sanchez-Garcia M."/>
            <person name="Camarero S."/>
            <person name="Miyauchi S."/>
            <person name="Serrano A."/>
            <person name="Linde D."/>
            <person name="Babiker R."/>
            <person name="Drula E."/>
            <person name="Ayuso-Fernandez I."/>
            <person name="Pacheco R."/>
            <person name="Padilla G."/>
            <person name="Ferreira P."/>
            <person name="Barriuso J."/>
            <person name="Kellner H."/>
            <person name="Castanera R."/>
            <person name="Alfaro M."/>
            <person name="Ramirez L."/>
            <person name="Pisabarro A.G."/>
            <person name="Kuo A."/>
            <person name="Tritt A."/>
            <person name="Lipzen A."/>
            <person name="He G."/>
            <person name="Yan M."/>
            <person name="Ng V."/>
            <person name="Cullen D."/>
            <person name="Martin F."/>
            <person name="Rosso M.-N."/>
            <person name="Henrissat B."/>
            <person name="Hibbett D."/>
            <person name="Martinez A.T."/>
            <person name="Grigoriev I.V."/>
        </authorList>
    </citation>
    <scope>NUCLEOTIDE SEQUENCE</scope>
    <source>
        <strain evidence="1">CBS 506.95</strain>
    </source>
</reference>
<accession>A0A9P6ENQ2</accession>
<evidence type="ECO:0000313" key="2">
    <source>
        <dbReference type="Proteomes" id="UP000807306"/>
    </source>
</evidence>
<dbReference type="Proteomes" id="UP000807306">
    <property type="component" value="Unassembled WGS sequence"/>
</dbReference>
<keyword evidence="2" id="KW-1185">Reference proteome</keyword>
<protein>
    <submittedName>
        <fullName evidence="1">Uncharacterized protein</fullName>
    </submittedName>
</protein>
<proteinExistence type="predicted"/>
<name>A0A9P6ENQ2_9AGAR</name>
<gene>
    <name evidence="1" type="ORF">CPB83DRAFT_847715</name>
</gene>
<sequence>MQMSSTHAADTEYLVRQAANSGYQWSSLLAPPAYMAYVVARRGRTSLSLNKVLRATWVGGLGGSVAAGSVAYARYAYSGEDTVRVRRIKAAYNTDALRRNDHATIGGVVVGALTPAILWKRGAALNLILGGFGIGNAFGLLTHYGRAVSGDPAPKIDIALPGAHPEVETPPS</sequence>
<organism evidence="1 2">
    <name type="scientific">Crepidotus variabilis</name>
    <dbReference type="NCBI Taxonomy" id="179855"/>
    <lineage>
        <taxon>Eukaryota</taxon>
        <taxon>Fungi</taxon>
        <taxon>Dikarya</taxon>
        <taxon>Basidiomycota</taxon>
        <taxon>Agaricomycotina</taxon>
        <taxon>Agaricomycetes</taxon>
        <taxon>Agaricomycetidae</taxon>
        <taxon>Agaricales</taxon>
        <taxon>Agaricineae</taxon>
        <taxon>Crepidotaceae</taxon>
        <taxon>Crepidotus</taxon>
    </lineage>
</organism>
<evidence type="ECO:0000313" key="1">
    <source>
        <dbReference type="EMBL" id="KAF9532357.1"/>
    </source>
</evidence>